<gene>
    <name evidence="5" type="ORF">A2936_01555</name>
</gene>
<keyword evidence="2" id="KW-0547">Nucleotide-binding</keyword>
<feature type="domain" description="PEP-utilising enzyme mobile" evidence="4">
    <location>
        <begin position="26"/>
        <end position="97"/>
    </location>
</feature>
<name>A0A1F7UWD2_9BACT</name>
<dbReference type="PANTHER" id="PTHR43030">
    <property type="entry name" value="PHOSPHOENOLPYRUVATE SYNTHASE"/>
    <property type="match status" value="1"/>
</dbReference>
<evidence type="ECO:0000313" key="6">
    <source>
        <dbReference type="Proteomes" id="UP000176846"/>
    </source>
</evidence>
<sequence length="102" mass="10695">MGYAIGKARVVIPGNIEMLTAAVKSFKHGEVLITTMTQPNMVPIMSRSSAIVTDEGGLTSHAAIIARELNVPCVVGTKAATKIFKSGDQLEVDAVKGIVSKI</sequence>
<dbReference type="GO" id="GO:0008986">
    <property type="term" value="F:pyruvate, water dikinase activity"/>
    <property type="evidence" value="ECO:0007669"/>
    <property type="project" value="InterPro"/>
</dbReference>
<evidence type="ECO:0000256" key="3">
    <source>
        <dbReference type="ARBA" id="ARBA00022840"/>
    </source>
</evidence>
<dbReference type="InterPro" id="IPR008279">
    <property type="entry name" value="PEP-util_enz_mobile_dom"/>
</dbReference>
<evidence type="ECO:0000256" key="1">
    <source>
        <dbReference type="ARBA" id="ARBA00007837"/>
    </source>
</evidence>
<dbReference type="Pfam" id="PF00391">
    <property type="entry name" value="PEP-utilizers"/>
    <property type="match status" value="1"/>
</dbReference>
<protein>
    <recommendedName>
        <fullName evidence="4">PEP-utilising enzyme mobile domain-containing protein</fullName>
    </recommendedName>
</protein>
<dbReference type="Proteomes" id="UP000176846">
    <property type="component" value="Unassembled WGS sequence"/>
</dbReference>
<dbReference type="GO" id="GO:0005524">
    <property type="term" value="F:ATP binding"/>
    <property type="evidence" value="ECO:0007669"/>
    <property type="project" value="UniProtKB-KW"/>
</dbReference>
<organism evidence="5 6">
    <name type="scientific">Candidatus Uhrbacteria bacterium RIFCSPLOWO2_01_FULL_47_25</name>
    <dbReference type="NCBI Taxonomy" id="1802402"/>
    <lineage>
        <taxon>Bacteria</taxon>
        <taxon>Candidatus Uhriibacteriota</taxon>
    </lineage>
</organism>
<dbReference type="EMBL" id="MGEK01000017">
    <property type="protein sequence ID" value="OGL82566.1"/>
    <property type="molecule type" value="Genomic_DNA"/>
</dbReference>
<dbReference type="Gene3D" id="3.50.30.10">
    <property type="entry name" value="Phosphohistidine domain"/>
    <property type="match status" value="1"/>
</dbReference>
<dbReference type="PROSITE" id="PS00370">
    <property type="entry name" value="PEP_ENZYMES_PHOS_SITE"/>
    <property type="match status" value="1"/>
</dbReference>
<proteinExistence type="inferred from homology"/>
<dbReference type="InterPro" id="IPR036637">
    <property type="entry name" value="Phosphohistidine_dom_sf"/>
</dbReference>
<dbReference type="SUPFAM" id="SSF52009">
    <property type="entry name" value="Phosphohistidine domain"/>
    <property type="match status" value="1"/>
</dbReference>
<evidence type="ECO:0000256" key="2">
    <source>
        <dbReference type="ARBA" id="ARBA00022741"/>
    </source>
</evidence>
<evidence type="ECO:0000259" key="4">
    <source>
        <dbReference type="Pfam" id="PF00391"/>
    </source>
</evidence>
<dbReference type="PANTHER" id="PTHR43030:SF1">
    <property type="entry name" value="PHOSPHOENOLPYRUVATE SYNTHASE"/>
    <property type="match status" value="1"/>
</dbReference>
<keyword evidence="3" id="KW-0067">ATP-binding</keyword>
<comment type="caution">
    <text evidence="5">The sequence shown here is derived from an EMBL/GenBank/DDBJ whole genome shotgun (WGS) entry which is preliminary data.</text>
</comment>
<reference evidence="5 6" key="1">
    <citation type="journal article" date="2016" name="Nat. Commun.">
        <title>Thousands of microbial genomes shed light on interconnected biogeochemical processes in an aquifer system.</title>
        <authorList>
            <person name="Anantharaman K."/>
            <person name="Brown C.T."/>
            <person name="Hug L.A."/>
            <person name="Sharon I."/>
            <person name="Castelle C.J."/>
            <person name="Probst A.J."/>
            <person name="Thomas B.C."/>
            <person name="Singh A."/>
            <person name="Wilkins M.J."/>
            <person name="Karaoz U."/>
            <person name="Brodie E.L."/>
            <person name="Williams K.H."/>
            <person name="Hubbard S.S."/>
            <person name="Banfield J.F."/>
        </authorList>
    </citation>
    <scope>NUCLEOTIDE SEQUENCE [LARGE SCALE GENOMIC DNA]</scope>
</reference>
<evidence type="ECO:0000313" key="5">
    <source>
        <dbReference type="EMBL" id="OGL82566.1"/>
    </source>
</evidence>
<dbReference type="AlphaFoldDB" id="A0A1F7UWD2"/>
<comment type="similarity">
    <text evidence="1">Belongs to the PEP-utilizing enzyme family.</text>
</comment>
<accession>A0A1F7UWD2</accession>
<dbReference type="InterPro" id="IPR006319">
    <property type="entry name" value="PEP_synth"/>
</dbReference>
<dbReference type="InterPro" id="IPR018274">
    <property type="entry name" value="PEP_util_AS"/>
</dbReference>